<evidence type="ECO:0000256" key="1">
    <source>
        <dbReference type="SAM" id="MobiDB-lite"/>
    </source>
</evidence>
<dbReference type="EMBL" id="PYAA01000033">
    <property type="protein sequence ID" value="RAN96152.1"/>
    <property type="molecule type" value="Genomic_DNA"/>
</dbReference>
<sequence>MAWVCPEGHRWWATDRPGWSPWATPTAVTTPHDASDTTTRTGPVQVHKGGRSWRIGTATDVAWLAGRTTQGFSVTTAIPPVFEAYATFHPPAGVGIGAHEHAVVDELAARTPDQPWWLGFLDTGAHDVVFPHASRVSLYWDWSYVLVEAGPEQALSWRTGHMRGDGALPDLFFPADRSWLVSALWDDTWTDIGASAAVLTALRRNPLVNARLVGPDEDACPPGLTRD</sequence>
<proteinExistence type="predicted"/>
<dbReference type="Proteomes" id="UP000248966">
    <property type="component" value="Unassembled WGS sequence"/>
</dbReference>
<gene>
    <name evidence="2" type="ORF">LAH08_04894</name>
</gene>
<comment type="caution">
    <text evidence="2">The sequence shown here is derived from an EMBL/GenBank/DDBJ whole genome shotgun (WGS) entry which is preliminary data.</text>
</comment>
<feature type="region of interest" description="Disordered" evidence="1">
    <location>
        <begin position="25"/>
        <end position="48"/>
    </location>
</feature>
<reference evidence="2 3" key="1">
    <citation type="submission" date="2018-03" db="EMBL/GenBank/DDBJ databases">
        <title>Defining the species Micromonospora saelicesensis and Micromonospora noduli under the framework of genomics.</title>
        <authorList>
            <person name="Riesco R."/>
            <person name="Trujillo M.E."/>
        </authorList>
    </citation>
    <scope>NUCLEOTIDE SEQUENCE [LARGE SCALE GENOMIC DNA]</scope>
    <source>
        <strain evidence="2 3">LAH08</strain>
    </source>
</reference>
<evidence type="ECO:0000313" key="2">
    <source>
        <dbReference type="EMBL" id="RAN96152.1"/>
    </source>
</evidence>
<protein>
    <submittedName>
        <fullName evidence="2">Uncharacterized protein</fullName>
    </submittedName>
</protein>
<accession>A0A328N0R8</accession>
<name>A0A328N0R8_9ACTN</name>
<dbReference type="AlphaFoldDB" id="A0A328N0R8"/>
<organism evidence="2 3">
    <name type="scientific">Micromonospora noduli</name>
    <dbReference type="NCBI Taxonomy" id="709876"/>
    <lineage>
        <taxon>Bacteria</taxon>
        <taxon>Bacillati</taxon>
        <taxon>Actinomycetota</taxon>
        <taxon>Actinomycetes</taxon>
        <taxon>Micromonosporales</taxon>
        <taxon>Micromonosporaceae</taxon>
        <taxon>Micromonospora</taxon>
    </lineage>
</organism>
<evidence type="ECO:0000313" key="3">
    <source>
        <dbReference type="Proteomes" id="UP000248966"/>
    </source>
</evidence>